<keyword evidence="1" id="KW-0732">Signal</keyword>
<evidence type="ECO:0000259" key="2">
    <source>
        <dbReference type="Pfam" id="PF07486"/>
    </source>
</evidence>
<evidence type="ECO:0000256" key="1">
    <source>
        <dbReference type="SAM" id="SignalP"/>
    </source>
</evidence>
<keyword evidence="4" id="KW-1185">Reference proteome</keyword>
<keyword evidence="3" id="KW-0378">Hydrolase</keyword>
<dbReference type="Pfam" id="PF07486">
    <property type="entry name" value="Hydrolase_2"/>
    <property type="match status" value="1"/>
</dbReference>
<dbReference type="OrthoDB" id="9785345at2"/>
<dbReference type="AlphaFoldDB" id="A0A239LYG6"/>
<evidence type="ECO:0000313" key="4">
    <source>
        <dbReference type="Proteomes" id="UP000198407"/>
    </source>
</evidence>
<evidence type="ECO:0000313" key="3">
    <source>
        <dbReference type="EMBL" id="SNT34684.1"/>
    </source>
</evidence>
<dbReference type="STRING" id="1215104.GCA_000730585_00259"/>
<dbReference type="Gene3D" id="1.10.10.2520">
    <property type="entry name" value="Cell wall hydrolase SleB, domain 1"/>
    <property type="match status" value="1"/>
</dbReference>
<name>A0A239LYG6_9PSED</name>
<accession>A0A239LYG6</accession>
<feature type="signal peptide" evidence="1">
    <location>
        <begin position="1"/>
        <end position="24"/>
    </location>
</feature>
<feature type="chain" id="PRO_5011221983" evidence="1">
    <location>
        <begin position="25"/>
        <end position="205"/>
    </location>
</feature>
<dbReference type="Proteomes" id="UP000198407">
    <property type="component" value="Unassembled WGS sequence"/>
</dbReference>
<feature type="domain" description="Cell wall hydrolase SleB" evidence="2">
    <location>
        <begin position="91"/>
        <end position="197"/>
    </location>
</feature>
<gene>
    <name evidence="3" type="ORF">SAMN05444352_1461</name>
</gene>
<organism evidence="3 4">
    <name type="scientific">Pseudomonas japonica</name>
    <dbReference type="NCBI Taxonomy" id="256466"/>
    <lineage>
        <taxon>Bacteria</taxon>
        <taxon>Pseudomonadati</taxon>
        <taxon>Pseudomonadota</taxon>
        <taxon>Gammaproteobacteria</taxon>
        <taxon>Pseudomonadales</taxon>
        <taxon>Pseudomonadaceae</taxon>
        <taxon>Pseudomonas</taxon>
    </lineage>
</organism>
<dbReference type="GO" id="GO:0016787">
    <property type="term" value="F:hydrolase activity"/>
    <property type="evidence" value="ECO:0007669"/>
    <property type="project" value="UniProtKB-KW"/>
</dbReference>
<sequence>MASLSKAICLSITLALLAPSPASAADNPVAAQAEDKAEVLEHAVATQSSPAPEAKLTPSEAKAVDPDGAAALDDTLTCLARTIYWEAKGASADDMQAVANVVLNRLGHDGFPDTLCAVVKQGSERHACQFSWWCDGRADQIKEDEPYLAAKEIARKTLNRQLPDNTRGALYFHARQVSPAWSKTFVKTAQTRKFVFYKPHNGAAH</sequence>
<dbReference type="EMBL" id="FZOL01000046">
    <property type="protein sequence ID" value="SNT34684.1"/>
    <property type="molecule type" value="Genomic_DNA"/>
</dbReference>
<reference evidence="4" key="1">
    <citation type="submission" date="2017-06" db="EMBL/GenBank/DDBJ databases">
        <authorList>
            <person name="Varghese N."/>
            <person name="Submissions S."/>
        </authorList>
    </citation>
    <scope>NUCLEOTIDE SEQUENCE [LARGE SCALE GENOMIC DNA]</scope>
    <source>
        <strain evidence="4">DSM 22348</strain>
    </source>
</reference>
<dbReference type="InterPro" id="IPR011105">
    <property type="entry name" value="Cell_wall_hydrolase_SleB"/>
</dbReference>
<protein>
    <submittedName>
        <fullName evidence="3">Cell Wall Hydrolase</fullName>
    </submittedName>
</protein>
<dbReference type="InterPro" id="IPR042047">
    <property type="entry name" value="SleB_dom1"/>
</dbReference>
<proteinExistence type="predicted"/>